<evidence type="ECO:0000256" key="12">
    <source>
        <dbReference type="ARBA" id="ARBA00023054"/>
    </source>
</evidence>
<dbReference type="InterPro" id="IPR000938">
    <property type="entry name" value="CAP-Gly_domain"/>
</dbReference>
<keyword evidence="15" id="KW-0206">Cytoskeleton</keyword>
<feature type="region of interest" description="Disordered" evidence="24">
    <location>
        <begin position="2377"/>
        <end position="2400"/>
    </location>
</feature>
<dbReference type="GO" id="GO:0051010">
    <property type="term" value="F:microtubule plus-end binding"/>
    <property type="evidence" value="ECO:0007669"/>
    <property type="project" value="UniProtKB-ARBA"/>
</dbReference>
<dbReference type="Proteomes" id="UP000710432">
    <property type="component" value="Unassembled WGS sequence"/>
</dbReference>
<evidence type="ECO:0000256" key="5">
    <source>
        <dbReference type="ARBA" id="ARBA00022499"/>
    </source>
</evidence>
<dbReference type="FunFam" id="3.90.1460.10:FF:000002">
    <property type="entry name" value="General transcription factor II-I isoform 1"/>
    <property type="match status" value="2"/>
</dbReference>
<feature type="coiled-coil region" evidence="23">
    <location>
        <begin position="355"/>
        <end position="495"/>
    </location>
</feature>
<comment type="function">
    <text evidence="17">Interacts with the basal transcription machinery by coordinating the formation of a multiprotein complex at the C-FOS promoter, and linking specific signal responsive activator complexes. Promotes the formation of stable high-order complexes of SRF and PHOX1 and interacts cooperatively with PHOX1 to promote serum-inducible transcription of a reporter gene deriven by the C-FOS serum response element (SRE). Acts as a coregulator for USF1 by binding independently two promoter elements, a pyrimidine-rich initiator (Inr) and an upstream E-box. Required for the formation of functional ARID3A DNA-binding complexes and for activation of immunoglobulin heavy-chain transcription upon B-lymphocyte activation.</text>
</comment>
<keyword evidence="6" id="KW-0597">Phosphoprotein</keyword>
<keyword evidence="3" id="KW-0217">Developmental protein</keyword>
<feature type="compositionally biased region" description="Basic and acidic residues" evidence="24">
    <location>
        <begin position="1028"/>
        <end position="1037"/>
    </location>
</feature>
<dbReference type="PANTHER" id="PTHR46304">
    <property type="entry name" value="GENERAL TRANSCRIPTION FACTOR II-I REPEAT DOMAIN-CONTAINING PROTEIN 1"/>
    <property type="match status" value="1"/>
</dbReference>
<keyword evidence="4" id="KW-0963">Cytoplasm</keyword>
<evidence type="ECO:0000256" key="10">
    <source>
        <dbReference type="ARBA" id="ARBA00022990"/>
    </source>
</evidence>
<feature type="compositionally biased region" description="Polar residues" evidence="24">
    <location>
        <begin position="1013"/>
        <end position="1025"/>
    </location>
</feature>
<keyword evidence="12 23" id="KW-0175">Coiled coil</keyword>
<evidence type="ECO:0000256" key="6">
    <source>
        <dbReference type="ARBA" id="ARBA00022553"/>
    </source>
</evidence>
<feature type="region of interest" description="Disordered" evidence="24">
    <location>
        <begin position="2421"/>
        <end position="2509"/>
    </location>
</feature>
<evidence type="ECO:0000256" key="18">
    <source>
        <dbReference type="ARBA" id="ARBA00058906"/>
    </source>
</evidence>
<comment type="subunit">
    <text evidence="20">Interacts with the retinoblastoma protein (RB1) via its C-terminus.</text>
</comment>
<evidence type="ECO:0000256" key="7">
    <source>
        <dbReference type="ARBA" id="ARBA00022701"/>
    </source>
</evidence>
<evidence type="ECO:0000256" key="21">
    <source>
        <dbReference type="ARBA" id="ARBA00067778"/>
    </source>
</evidence>
<proteinExistence type="predicted"/>
<evidence type="ECO:0000256" key="1">
    <source>
        <dbReference type="ARBA" id="ARBA00004123"/>
    </source>
</evidence>
<evidence type="ECO:0000256" key="19">
    <source>
        <dbReference type="ARBA" id="ARBA00062408"/>
    </source>
</evidence>
<dbReference type="FunFam" id="2.30.30.190:FF:000001">
    <property type="entry name" value="Putative CAP-Gly domain-containing linker protein 1"/>
    <property type="match status" value="1"/>
</dbReference>
<feature type="domain" description="CAP-Gly" evidence="25">
    <location>
        <begin position="240"/>
        <end position="282"/>
    </location>
</feature>
<evidence type="ECO:0000313" key="26">
    <source>
        <dbReference type="EMBL" id="KAH0508664.1"/>
    </source>
</evidence>
<feature type="coiled-coil region" evidence="23">
    <location>
        <begin position="565"/>
        <end position="613"/>
    </location>
</feature>
<comment type="function">
    <text evidence="18">May be a transcription regulator involved in cell-cycle progression and skeletal muscle differentiation. May repress GTF2I transcriptional functions, by preventing its nuclear residency, or by inhibiting its transcriptional activation. May contribute to slow-twitch fiber type specificity during myogenesis and in regenerating muscles. Binds troponin I slow-muscle fiber enhancer (USE B1). Binds specifically and with high affinity to the EFG sequences derived from the early enhancer of HOXC8.</text>
</comment>
<feature type="compositionally biased region" description="Low complexity" evidence="24">
    <location>
        <begin position="20"/>
        <end position="39"/>
    </location>
</feature>
<feature type="compositionally biased region" description="Pro residues" evidence="24">
    <location>
        <begin position="1064"/>
        <end position="1074"/>
    </location>
</feature>
<dbReference type="FunFam" id="3.90.1460.10:FF:000001">
    <property type="entry name" value="general transcription factor II-I isoform X1"/>
    <property type="match status" value="3"/>
</dbReference>
<keyword evidence="16" id="KW-0539">Nucleus</keyword>
<keyword evidence="9" id="KW-0832">Ubl conjugation</keyword>
<dbReference type="FunFam" id="3.90.1460.10:FF:000007">
    <property type="entry name" value="General transcription factor II-I repeat domain-containing protein 1"/>
    <property type="match status" value="1"/>
</dbReference>
<dbReference type="Gene3D" id="3.90.1460.10">
    <property type="entry name" value="GTF2I-like"/>
    <property type="match status" value="11"/>
</dbReference>
<evidence type="ECO:0000256" key="22">
    <source>
        <dbReference type="ARBA" id="ARBA00072433"/>
    </source>
</evidence>
<evidence type="ECO:0000259" key="25">
    <source>
        <dbReference type="PROSITE" id="PS50245"/>
    </source>
</evidence>
<protein>
    <recommendedName>
        <fullName evidence="21">General transcription factor II-I</fullName>
    </recommendedName>
    <alternativeName>
        <fullName evidence="22">General transcription factor II-I repeat domain-containing protein 1</fullName>
    </alternativeName>
</protein>
<evidence type="ECO:0000256" key="11">
    <source>
        <dbReference type="ARBA" id="ARBA00023015"/>
    </source>
</evidence>
<dbReference type="InterPro" id="IPR036647">
    <property type="entry name" value="GTF2I-like_rpt_sf"/>
</dbReference>
<comment type="subunit">
    <text evidence="19">Homodimer. Interacts with SRF and PHOX1. Binds a pyrimidine-rich initiator (Inr) and a recognition site (E-box) for upstream stimulatory factor 1 (USF1). Associates with the PH domain of Bruton's tyrosine kinase (BTK). May be a component of a BHC histone deacetylase complex that contains HDAC1, HDAC2, HMG20B/BRAF35, KDM1A, RCOR1/CoREST, PHF21A/BHC80, ZMYM2, ZNF217, ZMYM3, GSE1 and GTF2I. Interacts with BTK and ARID3A. Interacts with isoform beta of PRKG1.</text>
</comment>
<feature type="compositionally biased region" description="Low complexity" evidence="24">
    <location>
        <begin position="315"/>
        <end position="339"/>
    </location>
</feature>
<dbReference type="FunFam" id="3.90.1460.10:FF:000008">
    <property type="entry name" value="General transcription factor II-I repeat domain-containing protein 1"/>
    <property type="match status" value="1"/>
</dbReference>
<evidence type="ECO:0000256" key="14">
    <source>
        <dbReference type="ARBA" id="ARBA00023163"/>
    </source>
</evidence>
<sequence length="3142" mass="350096">MQKPSGLKPPGRGGKHSSPVGRPSIGSASSSVVAPASGSKEGSPLHKQASGPSSAGATTAVSEKPGPKAAEVGDDFLGDFVVGERVWVNGVKPGVVQYLGETQFAPGQWAGVVLDDPVGKNDGAVGGVRYFECPALQGIFTRPSKLTRQPTAEGSGSDAHSVESLTAQNLSLHSGTATPPLTSRVIPLRESVLNSSVKTGNESGSNLSDSGSVKRGDKDLHLGDRVLVGGTKTGVVRYVGETDFAKGEWCGVELDEPLGKNDGAVAGTRYFQCPPKFGLFAPIHKVIRIGFPSTSPAKAKKTKRMAMGVSALTHSPSSSSISSVSSVASSVGGRPSRSGLLTETSSRYARKISGTTALQEALKEKQQHIEQLLAERDLERAEVAKATSHICEVEKEIALLKAQHEQYVAEAEEKLQRARLLVENVRKEKMDLSNQLEEERRKVEDLQFRVEEESITKGDLETQTQLEHARIGELEQSLLLEKAQAERLLRELADNRLTTVAEKSRVLQLEEELSLRRGEIEELQQCLLQSGPPPQDHPEAAETLRLRERLLSASKEHQRDSTLLQDKYEKMLKTYQAEVDKLRAANEKYAQEVADLKAKVQQATSENMGLMDNWKSKLDSLASDHQKSLEDLKATLNSGPGAQQKEIGELKALVEGIKMEHQLELGNLQAKHDLETAMLGKEKEGLRQKLQEAQEELAGLQQHWRAQLEEQASQHRLELQEVQDQCRDAQLRAQELEGLDLEFRGQNRVIEFLKEQISLAEKKIVDYETLQREGERLREKLLVAENKLQALESLCSAQHSHVIEPSDLSEEKIRMKETVEGLQDKLNKRDKEVAALTSQMDMLRAQVSALENKCKSGEKKMDSVLKEKRRLEAELEAVSRKTHDASGQLVHISQELLRKERSLNELRVLLLEANRHSPGPERDLSREVHKAEWRIKEQKLKDDIRSLREKLTGLDKEKSLSEQRRYSLIDPASAPELLRLQHQLVSTEDALRDALDQAQQVERLVEALRGSDRTPTISNSGSANGIHQPDKAHKQESQRQSLVPGSAAALPSAPDFPDFSDPRIPGPLASPPDTPSSTYLHLLSQLHADQEPFRTGFRLPGTARITWKASSADDLEIASSNSKGPSGSQTGEMRKDWEIDSGFKAVALIWALVTKPRGVYRTVEGNASLAMDEPVRCLSDRVTMALLGKHCDIPTNGCGSERWNSNFARKDELINSLVSALDSMCSALSKLNTEVACVAVHNESVFVVGTEKGRMFLNTRKELQSDFLRFCRGPLWKDPEAGHPKKVQRSEGGGRSIPRSSLEQCSDVYLLQKMVEEVFDVLYSEAMGKASVIPLPYERLLREPGLLAVQGLPEGLAFRRPAEYDPKALMAILEHSHRIRFKLRRPPDDGGQDAKALVEMNGVTLLPKGSRDCSLHGQASKVTPQDLPPTATPSSVTNFLYSTSVPNHPIRELKQEAPTCPLTPSDLTLGWPVPESQVPSAQDFSDCCGQKPAGPAGPLIQNVHASKRILFSIVHDKSEKWDAFIKEMEDINTLRECVQILFNSRYAEALGLDHMVPVPYRKIACDPEAVEIVGIPDKIPFKRPCTYGVPKLKRILEERHSIHFIIKRMFDERIFTGNKFTKDPVKLEPASPPEDTSTEVCRDTMLDLAGTAWSDKSSVSEDCGPGTSGELGILRPIKIEPEELDIIQVTVPDPSPTSEEMADSLPGHLPSEDSGYGMEIPAESPGDVIRPLRKQVEMLFNTKYAKAIGTSEPVKVPYSKFLMHPKELFVLGLPEGISLRRPNCFGIAKLRKILEASNSIQFVIKRPELLTDGVKEPVTETQERDSWDRLVDETPKRQGLQENYDTRLSRIDIANTLREQVQDLFNKKYGEALGIKYPVQVPYKRIKSNPGSVIIEGLPPGIPFRKPCTFGSQNLERILAVADKIKFTVTRPFQGLIPKPDEDDANRLGEKVILREQVKELFNEKYGEALGLNRPVLVPYKLIRDSPDAVEVKGLPDDIPFRNPNTYDIHRLEKILKAREHVRMVIINQLQPFAEVCNDAKVPAKDIPKRKRKRVSEGNSVSSSSSSSSSSSNPESVASTNQISLVSSGPACSLVAEHLPFKWAFRCVWTGTNQDLQGFALFLMAMMKEEDVFCVPGLLSHPFPMMLLLALLCENCLICSTLVLTKLVPGIMAQVAMSTLPAEDEESSESRMVVTFLMSALESMCKELAKSKAEVACIAVYETDVFVVGTERGRAFVNTRKDFQKDFVKYCVEEEEKAAEMHKMKATSQANRMSVDAVEIETLRKTVEDYFCFCYGKALGKSTVVPVPYEKMLRDQSAVVVQGLPEGIAFKHPEHYDLATLKWILENKAGISFIIKRPFLEPKKLLGGRMMASDTERTILSPGGSCGPIKVKTEPTEDSGISLEMAAVTVKEESEDPDYYQYNIQGSHHSSEGNEGTEVEVPAEDSTHHVPSETSEDPEVEVTIEADSRSNEGFLPQDDDYSPPTKRPKSSEPPPPPPPVPEPTNAGKRKVREFNFEKWNARITDLRKQVEELFERKYAQAIKAKGPVTIPYPLFQSHVEDLYVEGLPEGIPFRRPSTYGIPRLERILLAKERIRFVIKKHELLNSTREDLQLDKPASGVKEEWYARITKLRKMVDQLFCKKFAEALGSTEAKAVPYQKFEAHPNDLYVEGLPENIPFRSPSWYGIPRLEKIIQVGNRIKFVIKRPELLTHSTTEVTQPRTNTPVKEDWNVRITKLRKQVEEIFNLKFAQALGLTEAVKVPYPVFESNPEFLYVEGLPEGIPFRSPTWFGIPRLERIVRGSNKIKFVVKKPELVVSYLPPGMASKINTKALQSPKRPRSPGSNSKVPEIEVTVEEAWNAKITDLKQKVENLFNEKCGEALGLKQAVKVPFALFESFPEDFYVEGLPEGVPFRRPSTFGIPRLEKILRNKAKIKFIIKKPEMFETAIKESTSSKSPPRKINSSPNVNTTASGVEDLNIIQVTIPDDDNERLSKVEKARQLREQVNDLFSRKFGEAIGMGFPVKVPYRKITINPGCVVVDGMPPGVSFKAPSYLEISSMRRILDSAEFIKFTVIRWAYIQLSPFSDCFLMMRNETPEYHSLENLSCLSVTTGKAGVAERVVLTVDLPFTRRSSYPDRGVFLFPL</sequence>
<keyword evidence="8" id="KW-0677">Repeat</keyword>
<dbReference type="Pfam" id="PF02946">
    <property type="entry name" value="GTF2I"/>
    <property type="match status" value="11"/>
</dbReference>
<dbReference type="SUPFAM" id="SSF90257">
    <property type="entry name" value="Myosin rod fragments"/>
    <property type="match status" value="1"/>
</dbReference>
<feature type="compositionally biased region" description="Low complexity" evidence="24">
    <location>
        <begin position="2057"/>
        <end position="2075"/>
    </location>
</feature>
<keyword evidence="13" id="KW-0238">DNA-binding</keyword>
<dbReference type="PROSITE" id="PS51139">
    <property type="entry name" value="GTF2I"/>
    <property type="match status" value="11"/>
</dbReference>
<feature type="compositionally biased region" description="Low complexity" evidence="24">
    <location>
        <begin position="49"/>
        <end position="62"/>
    </location>
</feature>
<evidence type="ECO:0000256" key="2">
    <source>
        <dbReference type="ARBA" id="ARBA00004245"/>
    </source>
</evidence>
<evidence type="ECO:0000256" key="13">
    <source>
        <dbReference type="ARBA" id="ARBA00023125"/>
    </source>
</evidence>
<dbReference type="GO" id="GO:0005874">
    <property type="term" value="C:microtubule"/>
    <property type="evidence" value="ECO:0007669"/>
    <property type="project" value="UniProtKB-KW"/>
</dbReference>
<dbReference type="PROSITE" id="PS50245">
    <property type="entry name" value="CAP_GLY_2"/>
    <property type="match status" value="2"/>
</dbReference>
<dbReference type="Pfam" id="PF01302">
    <property type="entry name" value="CAP_GLY"/>
    <property type="match status" value="2"/>
</dbReference>
<dbReference type="SUPFAM" id="SSF117773">
    <property type="entry name" value="GTF2I-like repeat"/>
    <property type="match status" value="11"/>
</dbReference>
<dbReference type="EMBL" id="JAATJU010023143">
    <property type="protein sequence ID" value="KAH0508664.1"/>
    <property type="molecule type" value="Genomic_DNA"/>
</dbReference>
<feature type="region of interest" description="Disordered" evidence="24">
    <location>
        <begin position="2947"/>
        <end position="2966"/>
    </location>
</feature>
<feature type="coiled-coil region" evidence="23">
    <location>
        <begin position="676"/>
        <end position="794"/>
    </location>
</feature>
<feature type="region of interest" description="Disordered" evidence="24">
    <location>
        <begin position="1"/>
        <end position="70"/>
    </location>
</feature>
<dbReference type="GO" id="GO:0003677">
    <property type="term" value="F:DNA binding"/>
    <property type="evidence" value="ECO:0007669"/>
    <property type="project" value="UniProtKB-KW"/>
</dbReference>
<evidence type="ECO:0000256" key="4">
    <source>
        <dbReference type="ARBA" id="ARBA00022490"/>
    </source>
</evidence>
<keyword evidence="14" id="KW-0804">Transcription</keyword>
<dbReference type="InterPro" id="IPR036859">
    <property type="entry name" value="CAP-Gly_dom_sf"/>
</dbReference>
<evidence type="ECO:0000256" key="20">
    <source>
        <dbReference type="ARBA" id="ARBA00063804"/>
    </source>
</evidence>
<keyword evidence="5" id="KW-1017">Isopeptide bond</keyword>
<evidence type="ECO:0000313" key="27">
    <source>
        <dbReference type="Proteomes" id="UP000710432"/>
    </source>
</evidence>
<gene>
    <name evidence="26" type="ORF">LTLLF_162710</name>
</gene>
<dbReference type="GO" id="GO:0005634">
    <property type="term" value="C:nucleus"/>
    <property type="evidence" value="ECO:0007669"/>
    <property type="project" value="UniProtKB-SubCell"/>
</dbReference>
<feature type="compositionally biased region" description="Acidic residues" evidence="24">
    <location>
        <begin position="2454"/>
        <end position="2464"/>
    </location>
</feature>
<name>A0A8J6GC03_MICOH</name>
<accession>A0A8J6GC03</accession>
<dbReference type="Gene3D" id="2.30.30.190">
    <property type="entry name" value="CAP Gly-rich-like domain"/>
    <property type="match status" value="2"/>
</dbReference>
<dbReference type="InterPro" id="IPR004212">
    <property type="entry name" value="GTF2I"/>
</dbReference>
<evidence type="ECO:0000256" key="17">
    <source>
        <dbReference type="ARBA" id="ARBA00055781"/>
    </source>
</evidence>
<feature type="region of interest" description="Disordered" evidence="24">
    <location>
        <begin position="196"/>
        <end position="216"/>
    </location>
</feature>
<keyword evidence="11" id="KW-0805">Transcription regulation</keyword>
<feature type="region of interest" description="Disordered" evidence="24">
    <location>
        <begin position="144"/>
        <end position="163"/>
    </location>
</feature>
<comment type="subcellular location">
    <subcellularLocation>
        <location evidence="2">Cytoplasm</location>
        <location evidence="2">Cytoskeleton</location>
    </subcellularLocation>
    <subcellularLocation>
        <location evidence="1">Nucleus</location>
    </subcellularLocation>
</comment>
<evidence type="ECO:0000256" key="3">
    <source>
        <dbReference type="ARBA" id="ARBA00022473"/>
    </source>
</evidence>
<feature type="coiled-coil region" evidence="23">
    <location>
        <begin position="819"/>
        <end position="881"/>
    </location>
</feature>
<keyword evidence="10" id="KW-0007">Acetylation</keyword>
<keyword evidence="7" id="KW-0493">Microtubule</keyword>
<dbReference type="FunFam" id="3.90.1460.10:FF:000005">
    <property type="entry name" value="general transcription factor II-I repeat domain-containing protein 1"/>
    <property type="match status" value="1"/>
</dbReference>
<dbReference type="FunFam" id="3.90.1460.10:FF:000003">
    <property type="entry name" value="general transcription factor II-I isoform X1"/>
    <property type="match status" value="1"/>
</dbReference>
<dbReference type="SMART" id="SM01052">
    <property type="entry name" value="CAP_GLY"/>
    <property type="match status" value="2"/>
</dbReference>
<dbReference type="GO" id="GO:0003700">
    <property type="term" value="F:DNA-binding transcription factor activity"/>
    <property type="evidence" value="ECO:0007669"/>
    <property type="project" value="TreeGrafter"/>
</dbReference>
<dbReference type="PROSITE" id="PS00845">
    <property type="entry name" value="CAP_GLY_1"/>
    <property type="match status" value="2"/>
</dbReference>
<evidence type="ECO:0000256" key="16">
    <source>
        <dbReference type="ARBA" id="ARBA00023242"/>
    </source>
</evidence>
<organism evidence="26 27">
    <name type="scientific">Microtus ochrogaster</name>
    <name type="common">Prairie vole</name>
    <dbReference type="NCBI Taxonomy" id="79684"/>
    <lineage>
        <taxon>Eukaryota</taxon>
        <taxon>Metazoa</taxon>
        <taxon>Chordata</taxon>
        <taxon>Craniata</taxon>
        <taxon>Vertebrata</taxon>
        <taxon>Euteleostomi</taxon>
        <taxon>Mammalia</taxon>
        <taxon>Eutheria</taxon>
        <taxon>Euarchontoglires</taxon>
        <taxon>Glires</taxon>
        <taxon>Rodentia</taxon>
        <taxon>Myomorpha</taxon>
        <taxon>Muroidea</taxon>
        <taxon>Cricetidae</taxon>
        <taxon>Arvicolinae</taxon>
        <taxon>Microtus</taxon>
    </lineage>
</organism>
<feature type="compositionally biased region" description="Polar residues" evidence="24">
    <location>
        <begin position="196"/>
        <end position="211"/>
    </location>
</feature>
<feature type="compositionally biased region" description="Pro residues" evidence="24">
    <location>
        <begin position="2491"/>
        <end position="2502"/>
    </location>
</feature>
<feature type="region of interest" description="Disordered" evidence="24">
    <location>
        <begin position="1006"/>
        <end position="1077"/>
    </location>
</feature>
<evidence type="ECO:0000256" key="24">
    <source>
        <dbReference type="SAM" id="MobiDB-lite"/>
    </source>
</evidence>
<dbReference type="FunFam" id="3.90.1460.10:FF:000006">
    <property type="entry name" value="General transcription factor II-I repeat domain-containing protein 1"/>
    <property type="match status" value="1"/>
</dbReference>
<feature type="region of interest" description="Disordered" evidence="24">
    <location>
        <begin position="2047"/>
        <end position="2075"/>
    </location>
</feature>
<dbReference type="PANTHER" id="PTHR46304:SF1">
    <property type="entry name" value="GENERAL TRANSCRIPTION FACTOR II-I REPEAT DOMAIN-CONTAINING PROTEIN 1"/>
    <property type="match status" value="1"/>
</dbReference>
<evidence type="ECO:0000256" key="9">
    <source>
        <dbReference type="ARBA" id="ARBA00022843"/>
    </source>
</evidence>
<dbReference type="FunFam" id="2.30.30.190:FF:000002">
    <property type="entry name" value="CAP-Gly domain containing linker protein 1"/>
    <property type="match status" value="1"/>
</dbReference>
<evidence type="ECO:0000256" key="8">
    <source>
        <dbReference type="ARBA" id="ARBA00022737"/>
    </source>
</evidence>
<comment type="caution">
    <text evidence="26">The sequence shown here is derived from an EMBL/GenBank/DDBJ whole genome shotgun (WGS) entry which is preliminary data.</text>
</comment>
<dbReference type="SUPFAM" id="SSF74924">
    <property type="entry name" value="Cap-Gly domain"/>
    <property type="match status" value="2"/>
</dbReference>
<dbReference type="FunFam" id="3.90.1460.10:FF:000004">
    <property type="entry name" value="general transcription factor II-I isoform X1"/>
    <property type="match status" value="1"/>
</dbReference>
<feature type="region of interest" description="Disordered" evidence="24">
    <location>
        <begin position="314"/>
        <end position="340"/>
    </location>
</feature>
<evidence type="ECO:0000256" key="23">
    <source>
        <dbReference type="SAM" id="Coils"/>
    </source>
</evidence>
<evidence type="ECO:0000256" key="15">
    <source>
        <dbReference type="ARBA" id="ARBA00023212"/>
    </source>
</evidence>
<reference evidence="26" key="1">
    <citation type="submission" date="2020-03" db="EMBL/GenBank/DDBJ databases">
        <title>Studies in the Genomics of Life Span.</title>
        <authorList>
            <person name="Glass D."/>
        </authorList>
    </citation>
    <scope>NUCLEOTIDE SEQUENCE</scope>
    <source>
        <strain evidence="26">LTLLF</strain>
        <tissue evidence="26">Muscle</tissue>
    </source>
</reference>
<feature type="domain" description="CAP-Gly" evidence="25">
    <location>
        <begin position="100"/>
        <end position="142"/>
    </location>
</feature>
<feature type="compositionally biased region" description="Polar residues" evidence="24">
    <location>
        <begin position="144"/>
        <end position="154"/>
    </location>
</feature>